<reference evidence="9" key="2">
    <citation type="submission" date="2021-04" db="EMBL/GenBank/DDBJ databases">
        <authorList>
            <person name="Karlyshev A.V."/>
        </authorList>
    </citation>
    <scope>NUCLEOTIDE SEQUENCE</scope>
    <source>
        <strain evidence="9">LMG 29479</strain>
    </source>
</reference>
<evidence type="ECO:0000256" key="3">
    <source>
        <dbReference type="ARBA" id="ARBA00022679"/>
    </source>
</evidence>
<name>A0A8J7VUH1_9GAMM</name>
<dbReference type="EC" id="2.7.6.3" evidence="2"/>
<dbReference type="UniPathway" id="UPA00077">
    <property type="reaction ID" value="UER00155"/>
</dbReference>
<comment type="caution">
    <text evidence="9">The sequence shown here is derived from an EMBL/GenBank/DDBJ whole genome shotgun (WGS) entry which is preliminary data.</text>
</comment>
<accession>A0A8J7VUH1</accession>
<proteinExistence type="predicted"/>
<evidence type="ECO:0000313" key="9">
    <source>
        <dbReference type="EMBL" id="MBR0562023.1"/>
    </source>
</evidence>
<organism evidence="9">
    <name type="scientific">Coralloluteibacterium stylophorae</name>
    <dbReference type="NCBI Taxonomy" id="1776034"/>
    <lineage>
        <taxon>Bacteria</taxon>
        <taxon>Pseudomonadati</taxon>
        <taxon>Pseudomonadota</taxon>
        <taxon>Gammaproteobacteria</taxon>
        <taxon>Lysobacterales</taxon>
        <taxon>Lysobacteraceae</taxon>
        <taxon>Coralloluteibacterium</taxon>
    </lineage>
</organism>
<dbReference type="InterPro" id="IPR000550">
    <property type="entry name" value="Hppk"/>
</dbReference>
<evidence type="ECO:0000256" key="2">
    <source>
        <dbReference type="ARBA" id="ARBA00013253"/>
    </source>
</evidence>
<reference evidence="10 11" key="1">
    <citation type="journal article" date="2021" name="Microbiol. Resour. Announc.">
        <title>Draft Genome Sequence of Coralloluteibacterium stylophorae LMG 29479T.</title>
        <authorList>
            <person name="Karlyshev A.V."/>
            <person name="Kudryashova E.B."/>
            <person name="Ariskina E.V."/>
            <person name="Conroy A.P."/>
            <person name="Abidueva E.Y."/>
        </authorList>
    </citation>
    <scope>NUCLEOTIDE SEQUENCE [LARGE SCALE GENOMIC DNA]</scope>
    <source>
        <strain evidence="10 11">LMG 29479</strain>
    </source>
</reference>
<dbReference type="SUPFAM" id="SSF55083">
    <property type="entry name" value="6-hydroxymethyl-7,8-dihydropterin pyrophosphokinase, HPPK"/>
    <property type="match status" value="1"/>
</dbReference>
<keyword evidence="3" id="KW-0808">Transferase</keyword>
<dbReference type="GO" id="GO:0005524">
    <property type="term" value="F:ATP binding"/>
    <property type="evidence" value="ECO:0007669"/>
    <property type="project" value="UniProtKB-KW"/>
</dbReference>
<feature type="domain" description="7,8-dihydro-6-hydroxymethylpterin-pyrophosphokinase" evidence="8">
    <location>
        <begin position="4"/>
        <end position="93"/>
    </location>
</feature>
<evidence type="ECO:0000256" key="7">
    <source>
        <dbReference type="ARBA" id="ARBA00022909"/>
    </source>
</evidence>
<evidence type="ECO:0000259" key="8">
    <source>
        <dbReference type="Pfam" id="PF01288"/>
    </source>
</evidence>
<evidence type="ECO:0000256" key="4">
    <source>
        <dbReference type="ARBA" id="ARBA00022741"/>
    </source>
</evidence>
<dbReference type="AlphaFoldDB" id="A0A8J7VUH1"/>
<dbReference type="EMBL" id="JAGQFT020000008">
    <property type="protein sequence ID" value="MBS7458050.1"/>
    <property type="molecule type" value="Genomic_DNA"/>
</dbReference>
<keyword evidence="7" id="KW-0289">Folate biosynthesis</keyword>
<dbReference type="RefSeq" id="WP_211925989.1">
    <property type="nucleotide sequence ID" value="NZ_JAGQFT020000008.1"/>
</dbReference>
<keyword evidence="6" id="KW-0067">ATP-binding</keyword>
<evidence type="ECO:0000256" key="1">
    <source>
        <dbReference type="ARBA" id="ARBA00005051"/>
    </source>
</evidence>
<sequence>MLLLLLGSNLDTSATVEVALARLGELGAVRALSPVRRMRARSGTGPDYFNVLATLASALDEAVLEPRLKAIEADLGRERGAARVAIDIDVLASRRAAGWYPGAAARRKREAEQTPARELLAEAGIVLLDAPTAPP</sequence>
<dbReference type="GO" id="GO:0003848">
    <property type="term" value="F:2-amino-4-hydroxy-6-hydroxymethyldihydropteridine diphosphokinase activity"/>
    <property type="evidence" value="ECO:0007669"/>
    <property type="project" value="UniProtKB-EC"/>
</dbReference>
<dbReference type="EMBL" id="JAGQFT010000031">
    <property type="protein sequence ID" value="MBR0562023.1"/>
    <property type="molecule type" value="Genomic_DNA"/>
</dbReference>
<protein>
    <recommendedName>
        <fullName evidence="2">2-amino-4-hydroxy-6-hydroxymethyldihydropteridine diphosphokinase</fullName>
        <ecNumber evidence="2">2.7.6.3</ecNumber>
    </recommendedName>
</protein>
<evidence type="ECO:0000313" key="11">
    <source>
        <dbReference type="Proteomes" id="UP000675747"/>
    </source>
</evidence>
<dbReference type="GO" id="GO:0046656">
    <property type="term" value="P:folic acid biosynthetic process"/>
    <property type="evidence" value="ECO:0007669"/>
    <property type="project" value="UniProtKB-KW"/>
</dbReference>
<gene>
    <name evidence="10" type="ORF">KB893_013000</name>
    <name evidence="9" type="ORF">KB893_05780</name>
</gene>
<keyword evidence="4" id="KW-0547">Nucleotide-binding</keyword>
<dbReference type="InterPro" id="IPR035907">
    <property type="entry name" value="Hppk_sf"/>
</dbReference>
<dbReference type="GO" id="GO:0046654">
    <property type="term" value="P:tetrahydrofolate biosynthetic process"/>
    <property type="evidence" value="ECO:0007669"/>
    <property type="project" value="UniProtKB-UniPathway"/>
</dbReference>
<dbReference type="Pfam" id="PF01288">
    <property type="entry name" value="HPPK"/>
    <property type="match status" value="1"/>
</dbReference>
<dbReference type="GO" id="GO:0016301">
    <property type="term" value="F:kinase activity"/>
    <property type="evidence" value="ECO:0007669"/>
    <property type="project" value="UniProtKB-KW"/>
</dbReference>
<dbReference type="Proteomes" id="UP000675747">
    <property type="component" value="Unassembled WGS sequence"/>
</dbReference>
<comment type="pathway">
    <text evidence="1">Cofactor biosynthesis; tetrahydrofolate biosynthesis; 2-amino-4-hydroxy-6-hydroxymethyl-7,8-dihydropteridine diphosphate from 7,8-dihydroneopterin triphosphate: step 4/4.</text>
</comment>
<evidence type="ECO:0000256" key="6">
    <source>
        <dbReference type="ARBA" id="ARBA00022840"/>
    </source>
</evidence>
<dbReference type="Gene3D" id="3.30.70.560">
    <property type="entry name" value="7,8-Dihydro-6-hydroxymethylpterin-pyrophosphokinase HPPK"/>
    <property type="match status" value="1"/>
</dbReference>
<evidence type="ECO:0000313" key="10">
    <source>
        <dbReference type="EMBL" id="MBS7458050.1"/>
    </source>
</evidence>
<keyword evidence="11" id="KW-1185">Reference proteome</keyword>
<keyword evidence="5" id="KW-0418">Kinase</keyword>
<evidence type="ECO:0000256" key="5">
    <source>
        <dbReference type="ARBA" id="ARBA00022777"/>
    </source>
</evidence>